<feature type="domain" description="Guanylate cyclase" evidence="2">
    <location>
        <begin position="7"/>
        <end position="122"/>
    </location>
</feature>
<evidence type="ECO:0000256" key="1">
    <source>
        <dbReference type="PROSITE-ProRule" id="PRU00339"/>
    </source>
</evidence>
<dbReference type="GO" id="GO:0035556">
    <property type="term" value="P:intracellular signal transduction"/>
    <property type="evidence" value="ECO:0007669"/>
    <property type="project" value="InterPro"/>
</dbReference>
<dbReference type="RefSeq" id="WP_151179105.1">
    <property type="nucleotide sequence ID" value="NZ_CP042906.1"/>
</dbReference>
<evidence type="ECO:0000313" key="4">
    <source>
        <dbReference type="Proteomes" id="UP000326202"/>
    </source>
</evidence>
<dbReference type="SUPFAM" id="SSF55073">
    <property type="entry name" value="Nucleotide cyclase"/>
    <property type="match status" value="1"/>
</dbReference>
<dbReference type="PROSITE" id="PS50005">
    <property type="entry name" value="TPR"/>
    <property type="match status" value="1"/>
</dbReference>
<dbReference type="PANTHER" id="PTHR43081">
    <property type="entry name" value="ADENYLATE CYCLASE, TERMINAL-DIFFERENTIATION SPECIFIC-RELATED"/>
    <property type="match status" value="1"/>
</dbReference>
<dbReference type="PANTHER" id="PTHR43081:SF19">
    <property type="entry name" value="PH-SENSITIVE ADENYLATE CYCLASE RV1264"/>
    <property type="match status" value="1"/>
</dbReference>
<dbReference type="InterPro" id="IPR029787">
    <property type="entry name" value="Nucleotide_cyclase"/>
</dbReference>
<proteinExistence type="predicted"/>
<evidence type="ECO:0000259" key="2">
    <source>
        <dbReference type="PROSITE" id="PS50125"/>
    </source>
</evidence>
<accession>A0A5J6MNU8</accession>
<dbReference type="InterPro" id="IPR019734">
    <property type="entry name" value="TPR_rpt"/>
</dbReference>
<dbReference type="EMBL" id="CP042906">
    <property type="protein sequence ID" value="QEX19003.1"/>
    <property type="molecule type" value="Genomic_DNA"/>
</dbReference>
<dbReference type="GO" id="GO:0004016">
    <property type="term" value="F:adenylate cyclase activity"/>
    <property type="evidence" value="ECO:0007669"/>
    <property type="project" value="UniProtKB-ARBA"/>
</dbReference>
<gene>
    <name evidence="3" type="ORF">FRZ44_43150</name>
</gene>
<dbReference type="CDD" id="cd07302">
    <property type="entry name" value="CHD"/>
    <property type="match status" value="1"/>
</dbReference>
<dbReference type="InterPro" id="IPR050697">
    <property type="entry name" value="Adenylyl/Guanylyl_Cyclase_3/4"/>
</dbReference>
<name>A0A5J6MNU8_9PROT</name>
<dbReference type="InterPro" id="IPR011990">
    <property type="entry name" value="TPR-like_helical_dom_sf"/>
</dbReference>
<dbReference type="Gene3D" id="3.40.50.10070">
    <property type="entry name" value="TolB, N-terminal domain"/>
    <property type="match status" value="1"/>
</dbReference>
<keyword evidence="1" id="KW-0802">TPR repeat</keyword>
<dbReference type="SUPFAM" id="SSF48452">
    <property type="entry name" value="TPR-like"/>
    <property type="match status" value="1"/>
</dbReference>
<dbReference type="AlphaFoldDB" id="A0A5J6MNU8"/>
<dbReference type="Gene3D" id="1.25.40.10">
    <property type="entry name" value="Tetratricopeptide repeat domain"/>
    <property type="match status" value="1"/>
</dbReference>
<dbReference type="InterPro" id="IPR001054">
    <property type="entry name" value="A/G_cyclase"/>
</dbReference>
<dbReference type="KEGG" id="htq:FRZ44_43150"/>
<dbReference type="Pfam" id="PF13181">
    <property type="entry name" value="TPR_8"/>
    <property type="match status" value="1"/>
</dbReference>
<dbReference type="GO" id="GO:0006171">
    <property type="term" value="P:cAMP biosynthetic process"/>
    <property type="evidence" value="ECO:0007669"/>
    <property type="project" value="TreeGrafter"/>
</dbReference>
<feature type="repeat" description="TPR" evidence="1">
    <location>
        <begin position="414"/>
        <end position="447"/>
    </location>
</feature>
<organism evidence="3 4">
    <name type="scientific">Hypericibacter terrae</name>
    <dbReference type="NCBI Taxonomy" id="2602015"/>
    <lineage>
        <taxon>Bacteria</taxon>
        <taxon>Pseudomonadati</taxon>
        <taxon>Pseudomonadota</taxon>
        <taxon>Alphaproteobacteria</taxon>
        <taxon>Rhodospirillales</taxon>
        <taxon>Dongiaceae</taxon>
        <taxon>Hypericibacter</taxon>
    </lineage>
</organism>
<keyword evidence="4" id="KW-1185">Reference proteome</keyword>
<protein>
    <submittedName>
        <fullName evidence="3">Adenylate class-3/4/guanylyl cyclase</fullName>
    </submittedName>
</protein>
<dbReference type="Pfam" id="PF00211">
    <property type="entry name" value="Guanylate_cyc"/>
    <property type="match status" value="1"/>
</dbReference>
<dbReference type="PROSITE" id="PS50125">
    <property type="entry name" value="GUANYLATE_CYCLASE_2"/>
    <property type="match status" value="1"/>
</dbReference>
<dbReference type="SMART" id="SM00028">
    <property type="entry name" value="TPR"/>
    <property type="match status" value="4"/>
</dbReference>
<dbReference type="OrthoDB" id="7318636at2"/>
<dbReference type="Proteomes" id="UP000326202">
    <property type="component" value="Chromosome"/>
</dbReference>
<dbReference type="Gene3D" id="3.30.70.1230">
    <property type="entry name" value="Nucleotide cyclase"/>
    <property type="match status" value="1"/>
</dbReference>
<sequence length="578" mass="64882">MERRLVAILAADIEGYSRLMGEDEIGTLGAVRNQRKTLIEPTVNQHKGHIFKVMGDGILAEFGSVIDAVGCAIELQRKAATSDSLGPQSHLMKLRVGINLSDVIVEDGDLYGDGVNIAARLEQLAEPGGICISSGAFDQVSRKLDLAYEDIGNQQLKNIAQPIHVYRIDPRRGGGHSTGVVARAPNIRFRKPSIAVLPLQNLNRSEEQEFLCDGLTQDITSDLSRFSNLFVIAAHSAFTFKGKSVKAEEVGRQLGVQYLLEGSVYRAEGHMRINVQLIDTSDDRHIWAHRMDISSEELAQAQDHIVQKIIAMLAVRLDAAERERVLAKGSAVATAYECYLRGASCYSHESLEQLTACRNLFEEATRLDPTFARAWGYLAYTTMRAVAQGWFAASEGDTALVFAKKAVQLDSFDYYNHWDLAFVLWNLRKMDQALSEYQRAVSLNPNDADLLAEFAETLAYRGEPLEAIRELERAKEINPFFPDWYRWNLGWALYSAHRYESSLLELQQMSELPNHVRLIMAANYFRLGKPAMAVQFVAQFLQHEPGYTLAKLKSRTVFRKAEDEEHWLDAVREAGLPE</sequence>
<reference evidence="3 4" key="1">
    <citation type="submission" date="2019-08" db="EMBL/GenBank/DDBJ databases">
        <title>Hyperibacter terrae gen. nov., sp. nov. and Hyperibacter viscosus sp. nov., two new members in the family Rhodospirillaceae isolated from the rhizosphere of Hypericum perforatum.</title>
        <authorList>
            <person name="Noviana Z."/>
        </authorList>
    </citation>
    <scope>NUCLEOTIDE SEQUENCE [LARGE SCALE GENOMIC DNA]</scope>
    <source>
        <strain evidence="3 4">R5913</strain>
    </source>
</reference>
<evidence type="ECO:0000313" key="3">
    <source>
        <dbReference type="EMBL" id="QEX19003.1"/>
    </source>
</evidence>